<comment type="caution">
    <text evidence="2">The sequence shown here is derived from an EMBL/GenBank/DDBJ whole genome shotgun (WGS) entry which is preliminary data.</text>
</comment>
<gene>
    <name evidence="2" type="ORF">PG994_007731</name>
</gene>
<sequence>MHKDSNAGHALMGQLPSAMCLGRSAETAIGDYDRDAAADRTSAKSQAWATDRLSPDRHLMEGKEFRG</sequence>
<feature type="compositionally biased region" description="Basic and acidic residues" evidence="1">
    <location>
        <begin position="53"/>
        <end position="67"/>
    </location>
</feature>
<feature type="region of interest" description="Disordered" evidence="1">
    <location>
        <begin position="39"/>
        <end position="67"/>
    </location>
</feature>
<evidence type="ECO:0000313" key="2">
    <source>
        <dbReference type="EMBL" id="KAK8061365.1"/>
    </source>
</evidence>
<organism evidence="2 3">
    <name type="scientific">Apiospora phragmitis</name>
    <dbReference type="NCBI Taxonomy" id="2905665"/>
    <lineage>
        <taxon>Eukaryota</taxon>
        <taxon>Fungi</taxon>
        <taxon>Dikarya</taxon>
        <taxon>Ascomycota</taxon>
        <taxon>Pezizomycotina</taxon>
        <taxon>Sordariomycetes</taxon>
        <taxon>Xylariomycetidae</taxon>
        <taxon>Amphisphaeriales</taxon>
        <taxon>Apiosporaceae</taxon>
        <taxon>Apiospora</taxon>
    </lineage>
</organism>
<name>A0ABR1UR17_9PEZI</name>
<keyword evidence="3" id="KW-1185">Reference proteome</keyword>
<dbReference type="GeneID" id="92092203"/>
<reference evidence="2 3" key="1">
    <citation type="submission" date="2023-01" db="EMBL/GenBank/DDBJ databases">
        <title>Analysis of 21 Apiospora genomes using comparative genomics revels a genus with tremendous synthesis potential of carbohydrate active enzymes and secondary metabolites.</title>
        <authorList>
            <person name="Sorensen T."/>
        </authorList>
    </citation>
    <scope>NUCLEOTIDE SEQUENCE [LARGE SCALE GENOMIC DNA]</scope>
    <source>
        <strain evidence="2 3">CBS 135458</strain>
    </source>
</reference>
<evidence type="ECO:0000313" key="3">
    <source>
        <dbReference type="Proteomes" id="UP001480595"/>
    </source>
</evidence>
<evidence type="ECO:0000256" key="1">
    <source>
        <dbReference type="SAM" id="MobiDB-lite"/>
    </source>
</evidence>
<dbReference type="RefSeq" id="XP_066714627.1">
    <property type="nucleotide sequence ID" value="XM_066859140.1"/>
</dbReference>
<protein>
    <submittedName>
        <fullName evidence="2">Uncharacterized protein</fullName>
    </submittedName>
</protein>
<proteinExistence type="predicted"/>
<dbReference type="EMBL" id="JAQQWL010000008">
    <property type="protein sequence ID" value="KAK8061365.1"/>
    <property type="molecule type" value="Genomic_DNA"/>
</dbReference>
<dbReference type="Proteomes" id="UP001480595">
    <property type="component" value="Unassembled WGS sequence"/>
</dbReference>
<accession>A0ABR1UR17</accession>